<evidence type="ECO:0000256" key="2">
    <source>
        <dbReference type="ARBA" id="ARBA00023315"/>
    </source>
</evidence>
<dbReference type="PROSITE" id="PS51186">
    <property type="entry name" value="GNAT"/>
    <property type="match status" value="1"/>
</dbReference>
<dbReference type="Proteomes" id="UP001500016">
    <property type="component" value="Unassembled WGS sequence"/>
</dbReference>
<comment type="caution">
    <text evidence="4">The sequence shown here is derived from an EMBL/GenBank/DDBJ whole genome shotgun (WGS) entry which is preliminary data.</text>
</comment>
<keyword evidence="5" id="KW-1185">Reference proteome</keyword>
<dbReference type="Pfam" id="PF00583">
    <property type="entry name" value="Acetyltransf_1"/>
    <property type="match status" value="1"/>
</dbReference>
<dbReference type="CDD" id="cd04301">
    <property type="entry name" value="NAT_SF"/>
    <property type="match status" value="1"/>
</dbReference>
<evidence type="ECO:0000259" key="3">
    <source>
        <dbReference type="PROSITE" id="PS51186"/>
    </source>
</evidence>
<dbReference type="InterPro" id="IPR050832">
    <property type="entry name" value="Bact_Acetyltransf"/>
</dbReference>
<dbReference type="RefSeq" id="WP_344533983.1">
    <property type="nucleotide sequence ID" value="NZ_BAAAPE010000017.1"/>
</dbReference>
<dbReference type="Gene3D" id="3.40.630.30">
    <property type="match status" value="1"/>
</dbReference>
<name>A0ABP5IGM3_9ACTN</name>
<feature type="domain" description="N-acetyltransferase" evidence="3">
    <location>
        <begin position="10"/>
        <end position="173"/>
    </location>
</feature>
<dbReference type="SUPFAM" id="SSF55729">
    <property type="entry name" value="Acyl-CoA N-acyltransferases (Nat)"/>
    <property type="match status" value="1"/>
</dbReference>
<gene>
    <name evidence="4" type="ORF">GCM10009801_69000</name>
</gene>
<organism evidence="4 5">
    <name type="scientific">Streptomyces albiaxialis</name>
    <dbReference type="NCBI Taxonomy" id="329523"/>
    <lineage>
        <taxon>Bacteria</taxon>
        <taxon>Bacillati</taxon>
        <taxon>Actinomycetota</taxon>
        <taxon>Actinomycetes</taxon>
        <taxon>Kitasatosporales</taxon>
        <taxon>Streptomycetaceae</taxon>
        <taxon>Streptomyces</taxon>
    </lineage>
</organism>
<proteinExistence type="predicted"/>
<dbReference type="InterPro" id="IPR016181">
    <property type="entry name" value="Acyl_CoA_acyltransferase"/>
</dbReference>
<reference evidence="5" key="1">
    <citation type="journal article" date="2019" name="Int. J. Syst. Evol. Microbiol.">
        <title>The Global Catalogue of Microorganisms (GCM) 10K type strain sequencing project: providing services to taxonomists for standard genome sequencing and annotation.</title>
        <authorList>
            <consortium name="The Broad Institute Genomics Platform"/>
            <consortium name="The Broad Institute Genome Sequencing Center for Infectious Disease"/>
            <person name="Wu L."/>
            <person name="Ma J."/>
        </authorList>
    </citation>
    <scope>NUCLEOTIDE SEQUENCE [LARGE SCALE GENOMIC DNA]</scope>
    <source>
        <strain evidence="5">JCM 15478</strain>
    </source>
</reference>
<sequence>MTHSNGRPPVSVRPRTAHDLDACVRALAAVHARDGYPVNWPERPAAWLDEPSLLGAWVAELDGRVVGHAALARPAPGDAAPALWRARAGDEGTVVVGRLFVDPAARGHGIGALLLTKATDEARARGLRPVLDVVAKDVAAVALYERLGWEYLDTVEQPWGPDGGSVSVRCYVTP</sequence>
<protein>
    <submittedName>
        <fullName evidence="4">GNAT family N-acetyltransferase</fullName>
    </submittedName>
</protein>
<accession>A0ABP5IGM3</accession>
<dbReference type="PANTHER" id="PTHR43877">
    <property type="entry name" value="AMINOALKYLPHOSPHONATE N-ACETYLTRANSFERASE-RELATED-RELATED"/>
    <property type="match status" value="1"/>
</dbReference>
<evidence type="ECO:0000256" key="1">
    <source>
        <dbReference type="ARBA" id="ARBA00022679"/>
    </source>
</evidence>
<dbReference type="EMBL" id="BAAAPE010000017">
    <property type="protein sequence ID" value="GAA2098159.1"/>
    <property type="molecule type" value="Genomic_DNA"/>
</dbReference>
<evidence type="ECO:0000313" key="4">
    <source>
        <dbReference type="EMBL" id="GAA2098159.1"/>
    </source>
</evidence>
<dbReference type="PANTHER" id="PTHR43877:SF2">
    <property type="entry name" value="AMINOALKYLPHOSPHONATE N-ACETYLTRANSFERASE-RELATED"/>
    <property type="match status" value="1"/>
</dbReference>
<keyword evidence="2" id="KW-0012">Acyltransferase</keyword>
<dbReference type="InterPro" id="IPR000182">
    <property type="entry name" value="GNAT_dom"/>
</dbReference>
<evidence type="ECO:0000313" key="5">
    <source>
        <dbReference type="Proteomes" id="UP001500016"/>
    </source>
</evidence>
<keyword evidence="1" id="KW-0808">Transferase</keyword>